<feature type="transmembrane region" description="Helical" evidence="5">
    <location>
        <begin position="145"/>
        <end position="165"/>
    </location>
</feature>
<feature type="transmembrane region" description="Helical" evidence="5">
    <location>
        <begin position="201"/>
        <end position="221"/>
    </location>
</feature>
<evidence type="ECO:0000256" key="3">
    <source>
        <dbReference type="ARBA" id="ARBA00022989"/>
    </source>
</evidence>
<name>X1GVL7_9ZZZZ</name>
<dbReference type="SUPFAM" id="SSF161098">
    <property type="entry name" value="MetI-like"/>
    <property type="match status" value="1"/>
</dbReference>
<gene>
    <name evidence="7" type="ORF">S03H2_27411</name>
</gene>
<dbReference type="InterPro" id="IPR052730">
    <property type="entry name" value="Sugar_ABC_transporter"/>
</dbReference>
<dbReference type="GO" id="GO:0055085">
    <property type="term" value="P:transmembrane transport"/>
    <property type="evidence" value="ECO:0007669"/>
    <property type="project" value="InterPro"/>
</dbReference>
<feature type="transmembrane region" description="Helical" evidence="5">
    <location>
        <begin position="12"/>
        <end position="34"/>
    </location>
</feature>
<proteinExistence type="predicted"/>
<sequence>DPDIWIRFITTAKYVVLSVGGEMILGFGLALLIFRSNFKGKGLITTLLVLPMTMSPVIVGLMWQLFYDPNWGSFNYLLGLGRIDWVSDPARNLYSIVIVDIWMWTPFVMLLSIAGLSAIPRYLYEAAEIDRASWWLKFWKITLPMVYPLLLVALIFRTIEAFKIFDLPMGIVGRGAVAPRLLALHLYNVSFVTWKTSYGSALGYIMLIIIIATTSIFIKYLKKAKQ</sequence>
<evidence type="ECO:0000256" key="2">
    <source>
        <dbReference type="ARBA" id="ARBA00022692"/>
    </source>
</evidence>
<comment type="subcellular location">
    <subcellularLocation>
        <location evidence="1">Membrane</location>
        <topology evidence="1">Multi-pass membrane protein</topology>
    </subcellularLocation>
</comment>
<dbReference type="Gene3D" id="1.10.3720.10">
    <property type="entry name" value="MetI-like"/>
    <property type="match status" value="1"/>
</dbReference>
<dbReference type="CDD" id="cd06261">
    <property type="entry name" value="TM_PBP2"/>
    <property type="match status" value="1"/>
</dbReference>
<keyword evidence="4 5" id="KW-0472">Membrane</keyword>
<keyword evidence="2 5" id="KW-0812">Transmembrane</keyword>
<comment type="caution">
    <text evidence="7">The sequence shown here is derived from an EMBL/GenBank/DDBJ whole genome shotgun (WGS) entry which is preliminary data.</text>
</comment>
<dbReference type="PANTHER" id="PTHR43759:SF1">
    <property type="entry name" value="GLUCOSE IMPORT SYSTEM PERMEASE PROTEIN GLCT"/>
    <property type="match status" value="1"/>
</dbReference>
<accession>X1GVL7</accession>
<protein>
    <recommendedName>
        <fullName evidence="6">ABC transmembrane type-1 domain-containing protein</fullName>
    </recommendedName>
</protein>
<evidence type="ECO:0000313" key="7">
    <source>
        <dbReference type="EMBL" id="GAH61212.1"/>
    </source>
</evidence>
<organism evidence="7">
    <name type="scientific">marine sediment metagenome</name>
    <dbReference type="NCBI Taxonomy" id="412755"/>
    <lineage>
        <taxon>unclassified sequences</taxon>
        <taxon>metagenomes</taxon>
        <taxon>ecological metagenomes</taxon>
    </lineage>
</organism>
<keyword evidence="3 5" id="KW-1133">Transmembrane helix</keyword>
<reference evidence="7" key="1">
    <citation type="journal article" date="2014" name="Front. Microbiol.">
        <title>High frequency of phylogenetically diverse reductive dehalogenase-homologous genes in deep subseafloor sedimentary metagenomes.</title>
        <authorList>
            <person name="Kawai M."/>
            <person name="Futagami T."/>
            <person name="Toyoda A."/>
            <person name="Takaki Y."/>
            <person name="Nishi S."/>
            <person name="Hori S."/>
            <person name="Arai W."/>
            <person name="Tsubouchi T."/>
            <person name="Morono Y."/>
            <person name="Uchiyama I."/>
            <person name="Ito T."/>
            <person name="Fujiyama A."/>
            <person name="Inagaki F."/>
            <person name="Takami H."/>
        </authorList>
    </citation>
    <scope>NUCLEOTIDE SEQUENCE</scope>
    <source>
        <strain evidence="7">Expedition CK06-06</strain>
    </source>
</reference>
<dbReference type="InterPro" id="IPR000515">
    <property type="entry name" value="MetI-like"/>
</dbReference>
<evidence type="ECO:0000256" key="5">
    <source>
        <dbReference type="SAM" id="Phobius"/>
    </source>
</evidence>
<feature type="transmembrane region" description="Helical" evidence="5">
    <location>
        <begin position="101"/>
        <end position="124"/>
    </location>
</feature>
<evidence type="ECO:0000259" key="6">
    <source>
        <dbReference type="PROSITE" id="PS50928"/>
    </source>
</evidence>
<feature type="domain" description="ABC transmembrane type-1" evidence="6">
    <location>
        <begin position="8"/>
        <end position="217"/>
    </location>
</feature>
<dbReference type="EMBL" id="BARU01016497">
    <property type="protein sequence ID" value="GAH61212.1"/>
    <property type="molecule type" value="Genomic_DNA"/>
</dbReference>
<dbReference type="GO" id="GO:0016020">
    <property type="term" value="C:membrane"/>
    <property type="evidence" value="ECO:0007669"/>
    <property type="project" value="UniProtKB-SubCell"/>
</dbReference>
<dbReference type="PANTHER" id="PTHR43759">
    <property type="entry name" value="TREHALOSE TRANSPORT SYSTEM PERMEASE PROTEIN SUGA"/>
    <property type="match status" value="1"/>
</dbReference>
<evidence type="ECO:0000256" key="1">
    <source>
        <dbReference type="ARBA" id="ARBA00004141"/>
    </source>
</evidence>
<feature type="non-terminal residue" evidence="7">
    <location>
        <position position="1"/>
    </location>
</feature>
<dbReference type="PROSITE" id="PS50928">
    <property type="entry name" value="ABC_TM1"/>
    <property type="match status" value="1"/>
</dbReference>
<evidence type="ECO:0000256" key="4">
    <source>
        <dbReference type="ARBA" id="ARBA00023136"/>
    </source>
</evidence>
<dbReference type="Pfam" id="PF00528">
    <property type="entry name" value="BPD_transp_1"/>
    <property type="match status" value="1"/>
</dbReference>
<feature type="transmembrane region" description="Helical" evidence="5">
    <location>
        <begin position="46"/>
        <end position="66"/>
    </location>
</feature>
<dbReference type="AlphaFoldDB" id="X1GVL7"/>
<dbReference type="InterPro" id="IPR035906">
    <property type="entry name" value="MetI-like_sf"/>
</dbReference>